<evidence type="ECO:0000259" key="8">
    <source>
        <dbReference type="SMART" id="SM01005"/>
    </source>
</evidence>
<dbReference type="Pfam" id="PF01168">
    <property type="entry name" value="Ala_racemase_N"/>
    <property type="match status" value="1"/>
</dbReference>
<sequence length="629" mass="71624">MLRRKIFERSWVEIDLSAFRTNLNILKSFLEPQQQFMMIVKADAYGHGAREISKIACEEGAVYLGVANPEEGRLLRLQGCQAPVLILSPCLKNEINTILDNDLAVNVSSLDFARALNKTAKTKNKQAVVHLKVDTGMHRSGILDSEFIDFFNKIAKMDNLLIEGVFTHFASAENDPEFSKQQEERFWNIIDNLPFTPTYLHIDNSNALVNGLGKHSNLVRLGIMAYGIQVPGNKDIALQPVMTFKTILSQIKHIAKGESVGYNRSWTAKKDCLYGILPIGYADGYDFMLSNCGVVFLDNKICNVIGRISMDMICVDLSPIEHPAIGDVAILLGGSALETRAENLVSKYGGNSYELLCQVGRRAKRYYFQNGKMIYSTPLSRRDFVPDDFSDSKLNQIIESAIAQRLQSIEIGELIYREMLRDFFYYKDKDIHYRHNFQHQVIFSHSLNAGYFNATTTLNFDKVLSNDYFLVACASSDEVLRRYFKRSDVEYRWLMDDSFELDSKNFIVCLAKVDDLILQTTLHYINGCLEIRCSHPELKKKIGKRVHFTINTLTLYPCSSHQFSVFITELTRGVDISFRFPLTINTVDCVPFFSGQDKDPIIQRNNGEIRVSSKPEEWIFPISGVVFAY</sequence>
<dbReference type="InterPro" id="IPR009006">
    <property type="entry name" value="Ala_racemase/Decarboxylase_C"/>
</dbReference>
<keyword evidence="3 5" id="KW-0663">Pyridoxal phosphate</keyword>
<evidence type="ECO:0000256" key="6">
    <source>
        <dbReference type="PIRSR" id="PIRSR600821-50"/>
    </source>
</evidence>
<evidence type="ECO:0000256" key="3">
    <source>
        <dbReference type="ARBA" id="ARBA00022898"/>
    </source>
</evidence>
<keyword evidence="10" id="KW-1185">Reference proteome</keyword>
<evidence type="ECO:0000313" key="9">
    <source>
        <dbReference type="EMBL" id="CAO80757.1"/>
    </source>
</evidence>
<dbReference type="FunFam" id="3.20.20.10:FF:000002">
    <property type="entry name" value="Alanine racemase"/>
    <property type="match status" value="1"/>
</dbReference>
<dbReference type="EC" id="5.1.1.1" evidence="5"/>
<comment type="catalytic activity">
    <reaction evidence="1 5">
        <text>L-alanine = D-alanine</text>
        <dbReference type="Rhea" id="RHEA:20249"/>
        <dbReference type="ChEBI" id="CHEBI:57416"/>
        <dbReference type="ChEBI" id="CHEBI:57972"/>
        <dbReference type="EC" id="5.1.1.1"/>
    </reaction>
</comment>
<evidence type="ECO:0000313" key="10">
    <source>
        <dbReference type="Proteomes" id="UP000002019"/>
    </source>
</evidence>
<comment type="function">
    <text evidence="5">Catalyzes the interconversion of L-alanine and D-alanine. May also act on other amino acids.</text>
</comment>
<evidence type="ECO:0000256" key="1">
    <source>
        <dbReference type="ARBA" id="ARBA00000316"/>
    </source>
</evidence>
<dbReference type="OrthoDB" id="9813814at2"/>
<dbReference type="Proteomes" id="UP000002019">
    <property type="component" value="Chromosome"/>
</dbReference>
<dbReference type="SUPFAM" id="SSF50621">
    <property type="entry name" value="Alanine racemase C-terminal domain-like"/>
    <property type="match status" value="1"/>
</dbReference>
<evidence type="ECO:0000256" key="5">
    <source>
        <dbReference type="HAMAP-Rule" id="MF_01201"/>
    </source>
</evidence>
<dbReference type="STRING" id="459349.CLOAM0882"/>
<feature type="active site" description="Proton acceptor; specific for L-alanine" evidence="5">
    <location>
        <position position="262"/>
    </location>
</feature>
<protein>
    <recommendedName>
        <fullName evidence="5">Alanine racemase</fullName>
        <ecNumber evidence="5">5.1.1.1</ecNumber>
    </recommendedName>
</protein>
<dbReference type="HAMAP" id="MF_01201">
    <property type="entry name" value="Ala_racemase"/>
    <property type="match status" value="1"/>
</dbReference>
<name>B0VHE2_CLOAI</name>
<accession>B0VHE2</accession>
<dbReference type="Gene3D" id="3.20.20.10">
    <property type="entry name" value="Alanine racemase"/>
    <property type="match status" value="1"/>
</dbReference>
<evidence type="ECO:0000256" key="2">
    <source>
        <dbReference type="ARBA" id="ARBA00001933"/>
    </source>
</evidence>
<dbReference type="InterPro" id="IPR001608">
    <property type="entry name" value="Ala_racemase_N"/>
</dbReference>
<proteinExistence type="inferred from homology"/>
<dbReference type="SMART" id="SM01005">
    <property type="entry name" value="Ala_racemase_C"/>
    <property type="match status" value="1"/>
</dbReference>
<dbReference type="Pfam" id="PF00842">
    <property type="entry name" value="Ala_racemase_C"/>
    <property type="match status" value="1"/>
</dbReference>
<comment type="cofactor">
    <cofactor evidence="2 5 6">
        <name>pyridoxal 5'-phosphate</name>
        <dbReference type="ChEBI" id="CHEBI:597326"/>
    </cofactor>
</comment>
<dbReference type="EMBL" id="CU466930">
    <property type="protein sequence ID" value="CAO80757.1"/>
    <property type="molecule type" value="Genomic_DNA"/>
</dbReference>
<dbReference type="GO" id="GO:0030170">
    <property type="term" value="F:pyridoxal phosphate binding"/>
    <property type="evidence" value="ECO:0007669"/>
    <property type="project" value="UniProtKB-UniRule"/>
</dbReference>
<feature type="modified residue" description="N6-(pyridoxal phosphate)lysine" evidence="5 6">
    <location>
        <position position="41"/>
    </location>
</feature>
<dbReference type="InterPro" id="IPR000821">
    <property type="entry name" value="Ala_racemase"/>
</dbReference>
<dbReference type="eggNOG" id="COG0787">
    <property type="taxonomic scope" value="Bacteria"/>
</dbReference>
<dbReference type="RefSeq" id="WP_015424615.1">
    <property type="nucleotide sequence ID" value="NC_020449.1"/>
</dbReference>
<dbReference type="GO" id="GO:0008784">
    <property type="term" value="F:alanine racemase activity"/>
    <property type="evidence" value="ECO:0007669"/>
    <property type="project" value="UniProtKB-UniRule"/>
</dbReference>
<organism evidence="9 10">
    <name type="scientific">Cloacimonas acidaminovorans (strain Evry)</name>
    <dbReference type="NCBI Taxonomy" id="459349"/>
    <lineage>
        <taxon>Bacteria</taxon>
        <taxon>Pseudomonadati</taxon>
        <taxon>Candidatus Cloacimonadota</taxon>
        <taxon>Candidatus Cloacimonadia</taxon>
        <taxon>Candidatus Cloacimonadales</taxon>
        <taxon>Candidatus Cloacimonadaceae</taxon>
        <taxon>Candidatus Cloacimonas</taxon>
    </lineage>
</organism>
<feature type="binding site" evidence="5 7">
    <location>
        <position position="310"/>
    </location>
    <ligand>
        <name>substrate</name>
    </ligand>
</feature>
<dbReference type="Gene3D" id="2.40.37.10">
    <property type="entry name" value="Lyase, Ornithine Decarboxylase, Chain A, domain 1"/>
    <property type="match status" value="1"/>
</dbReference>
<keyword evidence="4 5" id="KW-0413">Isomerase</keyword>
<comment type="similarity">
    <text evidence="5">Belongs to the alanine racemase family.</text>
</comment>
<dbReference type="GO" id="GO:0005829">
    <property type="term" value="C:cytosol"/>
    <property type="evidence" value="ECO:0007669"/>
    <property type="project" value="TreeGrafter"/>
</dbReference>
<dbReference type="InterPro" id="IPR029066">
    <property type="entry name" value="PLP-binding_barrel"/>
</dbReference>
<comment type="pathway">
    <text evidence="5">Amino-acid biosynthesis; D-alanine biosynthesis; D-alanine from L-alanine: step 1/1.</text>
</comment>
<dbReference type="PRINTS" id="PR00992">
    <property type="entry name" value="ALARACEMASE"/>
</dbReference>
<dbReference type="NCBIfam" id="TIGR00492">
    <property type="entry name" value="alr"/>
    <property type="match status" value="1"/>
</dbReference>
<dbReference type="CDD" id="cd00430">
    <property type="entry name" value="PLPDE_III_AR"/>
    <property type="match status" value="1"/>
</dbReference>
<dbReference type="UniPathway" id="UPA00042">
    <property type="reaction ID" value="UER00497"/>
</dbReference>
<dbReference type="PANTHER" id="PTHR30511">
    <property type="entry name" value="ALANINE RACEMASE"/>
    <property type="match status" value="1"/>
</dbReference>
<dbReference type="SUPFAM" id="SSF51419">
    <property type="entry name" value="PLP-binding barrel"/>
    <property type="match status" value="1"/>
</dbReference>
<reference evidence="9 10" key="1">
    <citation type="journal article" date="2008" name="J. Bacteriol.">
        <title>'Candidatus Cloacamonas acidaminovorans': genome sequence reconstruction provides a first glimpse of a new bacterial division.</title>
        <authorList>
            <person name="Pelletier E."/>
            <person name="Kreimeyer A."/>
            <person name="Bocs S."/>
            <person name="Rouy Z."/>
            <person name="Gyapay G."/>
            <person name="Chouari R."/>
            <person name="Riviere D."/>
            <person name="Ganesan A."/>
            <person name="Daegelen P."/>
            <person name="Sghir A."/>
            <person name="Cohen G.N."/>
            <person name="Medigue C."/>
            <person name="Weissenbach J."/>
            <person name="Le Paslier D."/>
        </authorList>
    </citation>
    <scope>NUCLEOTIDE SEQUENCE [LARGE SCALE GENOMIC DNA]</scope>
    <source>
        <strain evidence="10">Evry</strain>
    </source>
</reference>
<dbReference type="InterPro" id="IPR011079">
    <property type="entry name" value="Ala_racemase_C"/>
</dbReference>
<dbReference type="GO" id="GO:0030632">
    <property type="term" value="P:D-alanine biosynthetic process"/>
    <property type="evidence" value="ECO:0007669"/>
    <property type="project" value="UniProtKB-UniRule"/>
</dbReference>
<evidence type="ECO:0000256" key="4">
    <source>
        <dbReference type="ARBA" id="ARBA00023235"/>
    </source>
</evidence>
<feature type="binding site" evidence="5 7">
    <location>
        <position position="139"/>
    </location>
    <ligand>
        <name>substrate</name>
    </ligand>
</feature>
<dbReference type="PANTHER" id="PTHR30511:SF0">
    <property type="entry name" value="ALANINE RACEMASE, CATABOLIC-RELATED"/>
    <property type="match status" value="1"/>
</dbReference>
<gene>
    <name evidence="9" type="ordered locus">CLOAM0882</name>
</gene>
<feature type="active site" description="Proton acceptor; specific for D-alanine" evidence="5">
    <location>
        <position position="41"/>
    </location>
</feature>
<feature type="domain" description="Alanine racemase C-terminal" evidence="8">
    <location>
        <begin position="241"/>
        <end position="368"/>
    </location>
</feature>
<dbReference type="KEGG" id="caci:CLOAM0882"/>
<evidence type="ECO:0000256" key="7">
    <source>
        <dbReference type="PIRSR" id="PIRSR600821-52"/>
    </source>
</evidence>
<dbReference type="AlphaFoldDB" id="B0VHE2"/>
<dbReference type="HOGENOM" id="CLU_434577_0_0_0"/>